<gene>
    <name evidence="1" type="ORF">NCTC7915_01869</name>
</gene>
<reference evidence="1 2" key="1">
    <citation type="submission" date="2018-06" db="EMBL/GenBank/DDBJ databases">
        <authorList>
            <consortium name="Pathogen Informatics"/>
            <person name="Doyle S."/>
        </authorList>
    </citation>
    <scope>NUCLEOTIDE SEQUENCE [LARGE SCALE GENOMIC DNA]</scope>
    <source>
        <strain evidence="1 2">NCTC7915</strain>
    </source>
</reference>
<proteinExistence type="predicted"/>
<comment type="caution">
    <text evidence="1">The sequence shown here is derived from an EMBL/GenBank/DDBJ whole genome shotgun (WGS) entry which is preliminary data.</text>
</comment>
<dbReference type="AlphaFoldDB" id="A0AA46H135"/>
<dbReference type="EMBL" id="UFYA01000001">
    <property type="protein sequence ID" value="STD12936.1"/>
    <property type="molecule type" value="Genomic_DNA"/>
</dbReference>
<organism evidence="1 2">
    <name type="scientific">Dermatophilus congolensis</name>
    <dbReference type="NCBI Taxonomy" id="1863"/>
    <lineage>
        <taxon>Bacteria</taxon>
        <taxon>Bacillati</taxon>
        <taxon>Actinomycetota</taxon>
        <taxon>Actinomycetes</taxon>
        <taxon>Micrococcales</taxon>
        <taxon>Dermatophilaceae</taxon>
        <taxon>Dermatophilus</taxon>
    </lineage>
</organism>
<protein>
    <recommendedName>
        <fullName evidence="3">DUF2249 domain-containing protein</fullName>
    </recommendedName>
</protein>
<evidence type="ECO:0008006" key="3">
    <source>
        <dbReference type="Google" id="ProtNLM"/>
    </source>
</evidence>
<evidence type="ECO:0000313" key="2">
    <source>
        <dbReference type="Proteomes" id="UP000254118"/>
    </source>
</evidence>
<dbReference type="Proteomes" id="UP000254118">
    <property type="component" value="Unassembled WGS sequence"/>
</dbReference>
<accession>A0AA46H135</accession>
<dbReference type="RefSeq" id="WP_147279248.1">
    <property type="nucleotide sequence ID" value="NZ_UFYA01000001.1"/>
</dbReference>
<evidence type="ECO:0000313" key="1">
    <source>
        <dbReference type="EMBL" id="STD12936.1"/>
    </source>
</evidence>
<sequence length="128" mass="13079">MVVGDDGRVRFGASVSGIVMLCRGEDVVVVSSEQSVGGCGGACACGSGGCGEGGRVPELDARPIDAAIRQAAILGVVMGLALGAKVAVVTDERPELILMLIEQQVPGQYEIESVDSDGQCRTVFARIV</sequence>
<name>A0AA46H135_9MICO</name>